<feature type="transmembrane region" description="Helical" evidence="1">
    <location>
        <begin position="387"/>
        <end position="405"/>
    </location>
</feature>
<gene>
    <name evidence="2" type="ORF">HF865_10150</name>
</gene>
<evidence type="ECO:0000256" key="1">
    <source>
        <dbReference type="SAM" id="Phobius"/>
    </source>
</evidence>
<comment type="caution">
    <text evidence="2">The sequence shown here is derived from an EMBL/GenBank/DDBJ whole genome shotgun (WGS) entry which is preliminary data.</text>
</comment>
<feature type="transmembrane region" description="Helical" evidence="1">
    <location>
        <begin position="215"/>
        <end position="230"/>
    </location>
</feature>
<protein>
    <submittedName>
        <fullName evidence="2">Oligosaccharide repeat unit polymerase</fullName>
    </submittedName>
</protein>
<feature type="transmembrane region" description="Helical" evidence="1">
    <location>
        <begin position="106"/>
        <end position="124"/>
    </location>
</feature>
<feature type="transmembrane region" description="Helical" evidence="1">
    <location>
        <begin position="193"/>
        <end position="209"/>
    </location>
</feature>
<dbReference type="AlphaFoldDB" id="A0AAW9ZMM4"/>
<proteinExistence type="predicted"/>
<dbReference type="RefSeq" id="WP_170090893.1">
    <property type="nucleotide sequence ID" value="NZ_JABAFN010000060.1"/>
</dbReference>
<sequence>MFILMLLLFLIFDVLTFLIFDSDLTAPPFLFCLSYTFSILCAFVNYTYWGLYNYSFLSFFIFTIGAIEFIIIAFIVKNFVGSPDYIYKKTDYNISSEERKYINLDVPFTICLFIFNIVILFFWIRNVRMIAGGGNFSQMMEAYRLKTQYSLDTDVRMPGYLTQASKVVIASGYIYTFAIIENMLNKTLNKKDTILVILIVGTYIVMSLFDSNRLNLLQLLGAAVIYYLVLDNKINYKKVGSIALRLVLLFAILLFIFYEIRLLIGRSNTGNDTLVEYITKYAGGSIKLFDLFVTDSVKHISPVWGFQTFSSLIKTFRGFIPSIPDAISNQEFRIFNGISLGNVYSAYRGWYEDFGLRGDLILQGIYSLFYSVFYYELKRHGFSMHKFATIIYGYMATSILLHPISDFLFSMFLSIGFCIYLVIFYLLYILVIKKRT</sequence>
<keyword evidence="1" id="KW-1133">Transmembrane helix</keyword>
<dbReference type="EMBL" id="JABAFN010000060">
    <property type="protein sequence ID" value="NME23028.1"/>
    <property type="molecule type" value="Genomic_DNA"/>
</dbReference>
<organism evidence="2 3">
    <name type="scientific">Limosilactobacillus reuteri</name>
    <name type="common">Lactobacillus reuteri</name>
    <dbReference type="NCBI Taxonomy" id="1598"/>
    <lineage>
        <taxon>Bacteria</taxon>
        <taxon>Bacillati</taxon>
        <taxon>Bacillota</taxon>
        <taxon>Bacilli</taxon>
        <taxon>Lactobacillales</taxon>
        <taxon>Lactobacillaceae</taxon>
        <taxon>Limosilactobacillus</taxon>
    </lineage>
</organism>
<feature type="transmembrane region" description="Helical" evidence="1">
    <location>
        <begin position="26"/>
        <end position="49"/>
    </location>
</feature>
<name>A0AAW9ZMM4_LIMRT</name>
<reference evidence="2 3" key="1">
    <citation type="submission" date="2020-04" db="EMBL/GenBank/DDBJ databases">
        <authorList>
            <person name="Hitch T.C.A."/>
            <person name="Wylensek D."/>
            <person name="Clavel T."/>
        </authorList>
    </citation>
    <scope>NUCLEOTIDE SEQUENCE [LARGE SCALE GENOMIC DNA]</scope>
    <source>
        <strain evidence="2 3">WCA-386-APC-4I</strain>
    </source>
</reference>
<dbReference type="NCBIfam" id="TIGR04370">
    <property type="entry name" value="glyco_rpt_poly"/>
    <property type="match status" value="1"/>
</dbReference>
<dbReference type="Proteomes" id="UP000587270">
    <property type="component" value="Unassembled WGS sequence"/>
</dbReference>
<evidence type="ECO:0000313" key="3">
    <source>
        <dbReference type="Proteomes" id="UP000587270"/>
    </source>
</evidence>
<accession>A0AAW9ZMM4</accession>
<keyword evidence="1" id="KW-0812">Transmembrane</keyword>
<feature type="transmembrane region" description="Helical" evidence="1">
    <location>
        <begin position="354"/>
        <end position="375"/>
    </location>
</feature>
<feature type="transmembrane region" description="Helical" evidence="1">
    <location>
        <begin position="56"/>
        <end position="76"/>
    </location>
</feature>
<feature type="transmembrane region" description="Helical" evidence="1">
    <location>
        <begin position="411"/>
        <end position="431"/>
    </location>
</feature>
<keyword evidence="1" id="KW-0472">Membrane</keyword>
<evidence type="ECO:0000313" key="2">
    <source>
        <dbReference type="EMBL" id="NME23028.1"/>
    </source>
</evidence>
<feature type="transmembrane region" description="Helical" evidence="1">
    <location>
        <begin position="242"/>
        <end position="264"/>
    </location>
</feature>